<dbReference type="PANTHER" id="PTHR43877">
    <property type="entry name" value="AMINOALKYLPHOSPHONATE N-ACETYLTRANSFERASE-RELATED-RELATED"/>
    <property type="match status" value="1"/>
</dbReference>
<dbReference type="SUPFAM" id="SSF55729">
    <property type="entry name" value="Acyl-CoA N-acyltransferases (Nat)"/>
    <property type="match status" value="1"/>
</dbReference>
<dbReference type="Proteomes" id="UP001221208">
    <property type="component" value="Unassembled WGS sequence"/>
</dbReference>
<comment type="caution">
    <text evidence="4">The sequence shown here is derived from an EMBL/GenBank/DDBJ whole genome shotgun (WGS) entry which is preliminary data.</text>
</comment>
<gene>
    <name evidence="4" type="ORF">OIK44_04910</name>
</gene>
<keyword evidence="5" id="KW-1185">Reference proteome</keyword>
<name>A0ABT5JY06_9BURK</name>
<evidence type="ECO:0000256" key="1">
    <source>
        <dbReference type="ARBA" id="ARBA00022679"/>
    </source>
</evidence>
<protein>
    <submittedName>
        <fullName evidence="4">GNAT family N-acetyltransferase</fullName>
    </submittedName>
</protein>
<dbReference type="Gene3D" id="3.40.630.30">
    <property type="match status" value="1"/>
</dbReference>
<dbReference type="InterPro" id="IPR016181">
    <property type="entry name" value="Acyl_CoA_acyltransferase"/>
</dbReference>
<evidence type="ECO:0000313" key="4">
    <source>
        <dbReference type="EMBL" id="MDC8756926.1"/>
    </source>
</evidence>
<accession>A0ABT5JY06</accession>
<evidence type="ECO:0000259" key="3">
    <source>
        <dbReference type="PROSITE" id="PS51186"/>
    </source>
</evidence>
<organism evidence="4 5">
    <name type="scientific">Janthinobacterium fluminis</name>
    <dbReference type="NCBI Taxonomy" id="2987524"/>
    <lineage>
        <taxon>Bacteria</taxon>
        <taxon>Pseudomonadati</taxon>
        <taxon>Pseudomonadota</taxon>
        <taxon>Betaproteobacteria</taxon>
        <taxon>Burkholderiales</taxon>
        <taxon>Oxalobacteraceae</taxon>
        <taxon>Janthinobacterium</taxon>
    </lineage>
</organism>
<dbReference type="RefSeq" id="WP_273669583.1">
    <property type="nucleotide sequence ID" value="NZ_JAQQXR010000001.1"/>
</dbReference>
<dbReference type="InterPro" id="IPR000182">
    <property type="entry name" value="GNAT_dom"/>
</dbReference>
<keyword evidence="1" id="KW-0808">Transferase</keyword>
<dbReference type="InterPro" id="IPR050832">
    <property type="entry name" value="Bact_Acetyltransf"/>
</dbReference>
<dbReference type="Pfam" id="PF00583">
    <property type="entry name" value="Acetyltransf_1"/>
    <property type="match status" value="1"/>
</dbReference>
<feature type="domain" description="N-acetyltransferase" evidence="3">
    <location>
        <begin position="1"/>
        <end position="160"/>
    </location>
</feature>
<keyword evidence="2" id="KW-0012">Acyltransferase</keyword>
<dbReference type="CDD" id="cd04301">
    <property type="entry name" value="NAT_SF"/>
    <property type="match status" value="1"/>
</dbReference>
<evidence type="ECO:0000313" key="5">
    <source>
        <dbReference type="Proteomes" id="UP001221208"/>
    </source>
</evidence>
<sequence>MNIRPSNEDDWEILKTIRLASLLDTPSAFGVSYAALVDNDEAQWRQRASARTQPEFFFAIREGEAVGLIGGGVDSSGQYNLIAMWVHPDYRGSEAAGRLVDAVKARAIAAGHVRVILSVSPDNLRAASFYRRQGFAYLPEWEALASHPEISVQKMEWLATSREQGIRAV</sequence>
<evidence type="ECO:0000256" key="2">
    <source>
        <dbReference type="ARBA" id="ARBA00023315"/>
    </source>
</evidence>
<dbReference type="PROSITE" id="PS51186">
    <property type="entry name" value="GNAT"/>
    <property type="match status" value="1"/>
</dbReference>
<reference evidence="4 5" key="1">
    <citation type="submission" date="2022-10" db="EMBL/GenBank/DDBJ databases">
        <title>Janthinobacterium sp. hw3 Genome sequencing.</title>
        <authorList>
            <person name="Park S."/>
        </authorList>
    </citation>
    <scope>NUCLEOTIDE SEQUENCE [LARGE SCALE GENOMIC DNA]</scope>
    <source>
        <strain evidence="5">hw3</strain>
    </source>
</reference>
<dbReference type="PANTHER" id="PTHR43877:SF2">
    <property type="entry name" value="AMINOALKYLPHOSPHONATE N-ACETYLTRANSFERASE-RELATED"/>
    <property type="match status" value="1"/>
</dbReference>
<dbReference type="EMBL" id="JAQQXR010000001">
    <property type="protein sequence ID" value="MDC8756926.1"/>
    <property type="molecule type" value="Genomic_DNA"/>
</dbReference>
<proteinExistence type="predicted"/>